<keyword evidence="2" id="KW-0175">Coiled coil</keyword>
<keyword evidence="1" id="KW-0479">Metal-binding</keyword>
<dbReference type="Gene3D" id="1.10.1170.10">
    <property type="entry name" value="Inhibitor Of Apoptosis Protein (2mihbC-IAP-1), Chain A"/>
    <property type="match status" value="1"/>
</dbReference>
<dbReference type="InterPro" id="IPR046934">
    <property type="entry name" value="PIR2-like"/>
</dbReference>
<sequence length="166" mass="18915">MKLRCAELKQMVKEKEHMYAVLAEEIITYEIRKANSRAELIKLRQKVEIDTQVLRDDCRRLEDELSRLLIARQTPDVPPQSGDSSCDKAEATSSEPSAVVESSKRRVAHWICMMCLENEVCMVYLPCKHHVVCFPCHERNLNIVGAKCPACHVGIEESLKVFGRSS</sequence>
<evidence type="ECO:0000313" key="5">
    <source>
        <dbReference type="EMBL" id="EYU25319.1"/>
    </source>
</evidence>
<reference evidence="5 6" key="1">
    <citation type="journal article" date="2013" name="Proc. Natl. Acad. Sci. U.S.A.">
        <title>Fine-scale variation in meiotic recombination in Mimulus inferred from population shotgun sequencing.</title>
        <authorList>
            <person name="Hellsten U."/>
            <person name="Wright K.M."/>
            <person name="Jenkins J."/>
            <person name="Shu S."/>
            <person name="Yuan Y."/>
            <person name="Wessler S.R."/>
            <person name="Schmutz J."/>
            <person name="Willis J.H."/>
            <person name="Rokhsar D.S."/>
        </authorList>
    </citation>
    <scope>NUCLEOTIDE SEQUENCE [LARGE SCALE GENOMIC DNA]</scope>
    <source>
        <strain evidence="6">cv. DUN x IM62</strain>
    </source>
</reference>
<organism evidence="5 6">
    <name type="scientific">Erythranthe guttata</name>
    <name type="common">Yellow monkey flower</name>
    <name type="synonym">Mimulus guttatus</name>
    <dbReference type="NCBI Taxonomy" id="4155"/>
    <lineage>
        <taxon>Eukaryota</taxon>
        <taxon>Viridiplantae</taxon>
        <taxon>Streptophyta</taxon>
        <taxon>Embryophyta</taxon>
        <taxon>Tracheophyta</taxon>
        <taxon>Spermatophyta</taxon>
        <taxon>Magnoliopsida</taxon>
        <taxon>eudicotyledons</taxon>
        <taxon>Gunneridae</taxon>
        <taxon>Pentapetalae</taxon>
        <taxon>asterids</taxon>
        <taxon>lamiids</taxon>
        <taxon>Lamiales</taxon>
        <taxon>Phrymaceae</taxon>
        <taxon>Erythranthe</taxon>
    </lineage>
</organism>
<dbReference type="SUPFAM" id="SSF57850">
    <property type="entry name" value="RING/U-box"/>
    <property type="match status" value="1"/>
</dbReference>
<dbReference type="InterPro" id="IPR011029">
    <property type="entry name" value="DEATH-like_dom_sf"/>
</dbReference>
<proteinExistence type="predicted"/>
<dbReference type="EMBL" id="KI632003">
    <property type="protein sequence ID" value="EYU25319.1"/>
    <property type="molecule type" value="Genomic_DNA"/>
</dbReference>
<keyword evidence="6" id="KW-1185">Reference proteome</keyword>
<keyword evidence="1" id="KW-0863">Zinc-finger</keyword>
<feature type="domain" description="RING-type" evidence="4">
    <location>
        <begin position="112"/>
        <end position="152"/>
    </location>
</feature>
<evidence type="ECO:0000256" key="3">
    <source>
        <dbReference type="SAM" id="MobiDB-lite"/>
    </source>
</evidence>
<evidence type="ECO:0000313" key="6">
    <source>
        <dbReference type="Proteomes" id="UP000030748"/>
    </source>
</evidence>
<dbReference type="PANTHER" id="PTHR46405">
    <property type="entry name" value="OS05G0141500 PROTEIN"/>
    <property type="match status" value="1"/>
</dbReference>
<dbReference type="AlphaFoldDB" id="A0A022QCF8"/>
<protein>
    <recommendedName>
        <fullName evidence="4">RING-type domain-containing protein</fullName>
    </recommendedName>
</protein>
<dbReference type="STRING" id="4155.A0A022QCF8"/>
<evidence type="ECO:0000259" key="4">
    <source>
        <dbReference type="PROSITE" id="PS50089"/>
    </source>
</evidence>
<accession>A0A022QCF8</accession>
<dbReference type="PROSITE" id="PS50089">
    <property type="entry name" value="ZF_RING_2"/>
    <property type="match status" value="1"/>
</dbReference>
<gene>
    <name evidence="5" type="ORF">MIMGU_mgv1a019471mg</name>
</gene>
<feature type="region of interest" description="Disordered" evidence="3">
    <location>
        <begin position="72"/>
        <end position="98"/>
    </location>
</feature>
<evidence type="ECO:0000256" key="2">
    <source>
        <dbReference type="SAM" id="Coils"/>
    </source>
</evidence>
<dbReference type="Pfam" id="PF13920">
    <property type="entry name" value="zf-C3HC4_3"/>
    <property type="match status" value="1"/>
</dbReference>
<keyword evidence="1" id="KW-0862">Zinc</keyword>
<dbReference type="Proteomes" id="UP000030748">
    <property type="component" value="Unassembled WGS sequence"/>
</dbReference>
<name>A0A022QCF8_ERYGU</name>
<feature type="coiled-coil region" evidence="2">
    <location>
        <begin position="5"/>
        <end position="64"/>
    </location>
</feature>
<evidence type="ECO:0000256" key="1">
    <source>
        <dbReference type="PROSITE-ProRule" id="PRU00175"/>
    </source>
</evidence>
<dbReference type="GO" id="GO:0008270">
    <property type="term" value="F:zinc ion binding"/>
    <property type="evidence" value="ECO:0007669"/>
    <property type="project" value="UniProtKB-KW"/>
</dbReference>
<dbReference type="PANTHER" id="PTHR46405:SF3">
    <property type="entry name" value="RING_U-BOX SUPERFAMILY PROTEIN"/>
    <property type="match status" value="1"/>
</dbReference>
<dbReference type="InterPro" id="IPR001841">
    <property type="entry name" value="Znf_RING"/>
</dbReference>
<dbReference type="Gene3D" id="1.10.533.10">
    <property type="entry name" value="Death Domain, Fas"/>
    <property type="match status" value="1"/>
</dbReference>